<evidence type="ECO:0000256" key="2">
    <source>
        <dbReference type="SAM" id="MobiDB-lite"/>
    </source>
</evidence>
<accession>A0A8T1W1M1</accession>
<feature type="compositionally biased region" description="Basic and acidic residues" evidence="2">
    <location>
        <begin position="72"/>
        <end position="86"/>
    </location>
</feature>
<feature type="compositionally biased region" description="Basic residues" evidence="2">
    <location>
        <begin position="533"/>
        <end position="547"/>
    </location>
</feature>
<dbReference type="Proteomes" id="UP000694044">
    <property type="component" value="Unassembled WGS sequence"/>
</dbReference>
<feature type="compositionally biased region" description="Basic and acidic residues" evidence="2">
    <location>
        <begin position="461"/>
        <end position="485"/>
    </location>
</feature>
<evidence type="ECO:0000313" key="4">
    <source>
        <dbReference type="Proteomes" id="UP000694044"/>
    </source>
</evidence>
<feature type="coiled-coil region" evidence="1">
    <location>
        <begin position="239"/>
        <end position="284"/>
    </location>
</feature>
<comment type="caution">
    <text evidence="3">The sequence shown here is derived from an EMBL/GenBank/DDBJ whole genome shotgun (WGS) entry which is preliminary data.</text>
</comment>
<evidence type="ECO:0000256" key="1">
    <source>
        <dbReference type="SAM" id="Coils"/>
    </source>
</evidence>
<organism evidence="3 4">
    <name type="scientific">Phytophthora pseudosyringae</name>
    <dbReference type="NCBI Taxonomy" id="221518"/>
    <lineage>
        <taxon>Eukaryota</taxon>
        <taxon>Sar</taxon>
        <taxon>Stramenopiles</taxon>
        <taxon>Oomycota</taxon>
        <taxon>Peronosporomycetes</taxon>
        <taxon>Peronosporales</taxon>
        <taxon>Peronosporaceae</taxon>
        <taxon>Phytophthora</taxon>
    </lineage>
</organism>
<proteinExistence type="predicted"/>
<feature type="region of interest" description="Disordered" evidence="2">
    <location>
        <begin position="71"/>
        <end position="109"/>
    </location>
</feature>
<feature type="compositionally biased region" description="Basic and acidic residues" evidence="2">
    <location>
        <begin position="548"/>
        <end position="565"/>
    </location>
</feature>
<dbReference type="AlphaFoldDB" id="A0A8T1W1M1"/>
<feature type="region of interest" description="Disordered" evidence="2">
    <location>
        <begin position="392"/>
        <end position="566"/>
    </location>
</feature>
<dbReference type="OrthoDB" id="20120at2759"/>
<feature type="compositionally biased region" description="Acidic residues" evidence="2">
    <location>
        <begin position="88"/>
        <end position="107"/>
    </location>
</feature>
<feature type="compositionally biased region" description="Acidic residues" evidence="2">
    <location>
        <begin position="421"/>
        <end position="431"/>
    </location>
</feature>
<name>A0A8T1W1M1_9STRA</name>
<keyword evidence="4" id="KW-1185">Reference proteome</keyword>
<keyword evidence="1" id="KW-0175">Coiled coil</keyword>
<feature type="compositionally biased region" description="Acidic residues" evidence="2">
    <location>
        <begin position="493"/>
        <end position="504"/>
    </location>
</feature>
<evidence type="ECO:0000313" key="3">
    <source>
        <dbReference type="EMBL" id="KAG7387772.1"/>
    </source>
</evidence>
<reference evidence="3" key="1">
    <citation type="submission" date="2021-02" db="EMBL/GenBank/DDBJ databases">
        <authorList>
            <person name="Palmer J.M."/>
        </authorList>
    </citation>
    <scope>NUCLEOTIDE SEQUENCE</scope>
    <source>
        <strain evidence="3">SCRP734</strain>
    </source>
</reference>
<gene>
    <name evidence="3" type="ORF">PHYPSEUDO_013671</name>
</gene>
<feature type="compositionally biased region" description="Basic and acidic residues" evidence="2">
    <location>
        <begin position="515"/>
        <end position="524"/>
    </location>
</feature>
<sequence>MDASPKMEVLTRPGGTLRAPPRVISDASMTMSFSLPASFLQARAALSAAAATKAPKSVECVENAVENTVDSWEQRDWEAEAPRAVENEPTEPEADDWEQETTPDMPDDFPRLVVNLSRVQRHHFPVSKEEEQDLDMVEVFHRVKATLHQHFSQLAEVLFEQKSCFHCTYGTSRAMMDGLHAAYPEDFFAMVDYPTEIDSVPLHEYLHALSYPSKWKSVEYLKDCLRRCSRDIQWKRDVIAELELLAEQEFAQYEEKQQRLSDDIDELTRLRDSFREKLENMASRESKPKGQYLMLRKLEDIENRLMTLLDDYLKEPELEEEECYSAFGNPGGEGGVNTGMNVLDMVIAMVFGRLPRDFSQQTTTEEHFQMLFDHHIHILRLWKKDFGRLPPKSRVAPPKADGSDAGSVHESSGEEQVVPDVSEEDDIEEQADAFSPYCRVDDGDVGGSDEATYVGLDDDWESVHAEDSERDYDEPIRRETRHDNDSDGYGADFDSDESEDEEEQTPALQAQSRQKKLEEAKASDTTDTSASNRPRRRRSKAARRSKKLEKTKVGRYDSDRGEEAPFRPFACTGAVGLLRLAKENEMF</sequence>
<protein>
    <submittedName>
        <fullName evidence="3">Uncharacterized protein</fullName>
    </submittedName>
</protein>
<dbReference type="EMBL" id="JAGDFM010000072">
    <property type="protein sequence ID" value="KAG7387772.1"/>
    <property type="molecule type" value="Genomic_DNA"/>
</dbReference>